<sequence length="274" mass="30031">MPKLSKANVSKALSKKIMDMSFTAHGNGIYFQDMDAAINSTGCVLFNSPTPDLTIPITTTEYHAIVKRIVAAIKNMATALDRENSAYKARLTPGNDKTYSDWMIERCAWNILIAVKAIHTTGFTAPIYDTTTLEHIGQTCAWTFDERISVICRLLEISKSNVLTLMKNEKTDTIIGAPHRLYDSAISNNKANSRRAPQLVEGRELAKERERQAMEAAATNAVGDTELVEADGDESEIAEQMDIVTTSESDEVVDEVVSSTGLDAVAARILTGRL</sequence>
<proteinExistence type="predicted"/>
<dbReference type="OrthoDB" id="3778423at2759"/>
<organism evidence="1 2">
    <name type="scientific">Setomelanomma holmii</name>
    <dbReference type="NCBI Taxonomy" id="210430"/>
    <lineage>
        <taxon>Eukaryota</taxon>
        <taxon>Fungi</taxon>
        <taxon>Dikarya</taxon>
        <taxon>Ascomycota</taxon>
        <taxon>Pezizomycotina</taxon>
        <taxon>Dothideomycetes</taxon>
        <taxon>Pleosporomycetidae</taxon>
        <taxon>Pleosporales</taxon>
        <taxon>Pleosporineae</taxon>
        <taxon>Phaeosphaeriaceae</taxon>
        <taxon>Setomelanomma</taxon>
    </lineage>
</organism>
<evidence type="ECO:0000313" key="2">
    <source>
        <dbReference type="Proteomes" id="UP000799777"/>
    </source>
</evidence>
<keyword evidence="2" id="KW-1185">Reference proteome</keyword>
<accession>A0A9P4GVQ6</accession>
<dbReference type="Proteomes" id="UP000799777">
    <property type="component" value="Unassembled WGS sequence"/>
</dbReference>
<name>A0A9P4GVQ6_9PLEO</name>
<comment type="caution">
    <text evidence="1">The sequence shown here is derived from an EMBL/GenBank/DDBJ whole genome shotgun (WGS) entry which is preliminary data.</text>
</comment>
<dbReference type="AlphaFoldDB" id="A0A9P4GVQ6"/>
<reference evidence="1" key="1">
    <citation type="journal article" date="2020" name="Stud. Mycol.">
        <title>101 Dothideomycetes genomes: a test case for predicting lifestyles and emergence of pathogens.</title>
        <authorList>
            <person name="Haridas S."/>
            <person name="Albert R."/>
            <person name="Binder M."/>
            <person name="Bloem J."/>
            <person name="Labutti K."/>
            <person name="Salamov A."/>
            <person name="Andreopoulos B."/>
            <person name="Baker S."/>
            <person name="Barry K."/>
            <person name="Bills G."/>
            <person name="Bluhm B."/>
            <person name="Cannon C."/>
            <person name="Castanera R."/>
            <person name="Culley D."/>
            <person name="Daum C."/>
            <person name="Ezra D."/>
            <person name="Gonzalez J."/>
            <person name="Henrissat B."/>
            <person name="Kuo A."/>
            <person name="Liang C."/>
            <person name="Lipzen A."/>
            <person name="Lutzoni F."/>
            <person name="Magnuson J."/>
            <person name="Mondo S."/>
            <person name="Nolan M."/>
            <person name="Ohm R."/>
            <person name="Pangilinan J."/>
            <person name="Park H.-J."/>
            <person name="Ramirez L."/>
            <person name="Alfaro M."/>
            <person name="Sun H."/>
            <person name="Tritt A."/>
            <person name="Yoshinaga Y."/>
            <person name="Zwiers L.-H."/>
            <person name="Turgeon B."/>
            <person name="Goodwin S."/>
            <person name="Spatafora J."/>
            <person name="Crous P."/>
            <person name="Grigoriev I."/>
        </authorList>
    </citation>
    <scope>NUCLEOTIDE SEQUENCE</scope>
    <source>
        <strain evidence="1">CBS 110217</strain>
    </source>
</reference>
<dbReference type="EMBL" id="ML978324">
    <property type="protein sequence ID" value="KAF2023788.1"/>
    <property type="molecule type" value="Genomic_DNA"/>
</dbReference>
<protein>
    <submittedName>
        <fullName evidence="1">Uncharacterized protein</fullName>
    </submittedName>
</protein>
<evidence type="ECO:0000313" key="1">
    <source>
        <dbReference type="EMBL" id="KAF2023788.1"/>
    </source>
</evidence>
<gene>
    <name evidence="1" type="ORF">EK21DRAFT_118419</name>
</gene>